<dbReference type="InterPro" id="IPR039498">
    <property type="entry name" value="NTP_transf_5"/>
</dbReference>
<gene>
    <name evidence="1" type="ORF">HBF25_04000</name>
</gene>
<dbReference type="AlphaFoldDB" id="A0A7X5U818"/>
<protein>
    <submittedName>
        <fullName evidence="1">Nucleotidyltransferase family protein</fullName>
    </submittedName>
</protein>
<keyword evidence="1" id="KW-0808">Transferase</keyword>
<sequence length="405" mass="46413">MPSDHLPPLKTIRHGLRNATEALAEELALVRPGGVLPAWNTMEWQLASAVVAAHGVGPLLDRFSTWQHVPWRHFLREQRQHVADRHQRIEALLGRIDAAAREVRLPLMALKGAALHALGLYAPGDRPMADIDLLVRGSDIERVGDLLRRLGYECTYVVWKHRVFKPVTGAPVAGLGEHRDTPINIEVHTRIHERLPVSIVDVTQAIFPARPHPGLNAYPSHGALMIHLLLHTAGNISGRSLRLLQLNDIALLATRMSVMDWEVLWDQRKPWWSWPVLRLVAKYYRNAIPATVLERARKDCPRWLRLVSSRQTLTHVSCSHLWLQAMPGIEWSRTAGEVLRYLKRRFRPDGETRRERVEMVRTQLWLQGQSWVTMSHGRRLVRRLRRAVPRMDTLYVVRAALATKD</sequence>
<keyword evidence="2" id="KW-1185">Reference proteome</keyword>
<name>A0A7X5U818_9GAMM</name>
<evidence type="ECO:0000313" key="2">
    <source>
        <dbReference type="Proteomes" id="UP000490980"/>
    </source>
</evidence>
<evidence type="ECO:0000313" key="1">
    <source>
        <dbReference type="EMBL" id="NII05552.1"/>
    </source>
</evidence>
<reference evidence="1 2" key="1">
    <citation type="submission" date="2020-03" db="EMBL/GenBank/DDBJ databases">
        <authorList>
            <person name="Lai Q."/>
        </authorList>
    </citation>
    <scope>NUCLEOTIDE SEQUENCE [LARGE SCALE GENOMIC DNA]</scope>
    <source>
        <strain evidence="1 2">CCUG 25036</strain>
    </source>
</reference>
<dbReference type="GO" id="GO:0016740">
    <property type="term" value="F:transferase activity"/>
    <property type="evidence" value="ECO:0007669"/>
    <property type="project" value="UniProtKB-KW"/>
</dbReference>
<dbReference type="EMBL" id="JAARLZ010000002">
    <property type="protein sequence ID" value="NII05552.1"/>
    <property type="molecule type" value="Genomic_DNA"/>
</dbReference>
<dbReference type="Proteomes" id="UP000490980">
    <property type="component" value="Unassembled WGS sequence"/>
</dbReference>
<accession>A0A7X5U818</accession>
<dbReference type="RefSeq" id="WP_166946651.1">
    <property type="nucleotide sequence ID" value="NZ_JAARLZ010000002.1"/>
</dbReference>
<comment type="caution">
    <text evidence="1">The sequence shown here is derived from an EMBL/GenBank/DDBJ whole genome shotgun (WGS) entry which is preliminary data.</text>
</comment>
<organism evidence="1 2">
    <name type="scientific">Luteibacter anthropi</name>
    <dbReference type="NCBI Taxonomy" id="564369"/>
    <lineage>
        <taxon>Bacteria</taxon>
        <taxon>Pseudomonadati</taxon>
        <taxon>Pseudomonadota</taxon>
        <taxon>Gammaproteobacteria</taxon>
        <taxon>Lysobacterales</taxon>
        <taxon>Rhodanobacteraceae</taxon>
        <taxon>Luteibacter</taxon>
    </lineage>
</organism>
<proteinExistence type="predicted"/>
<dbReference type="Pfam" id="PF14907">
    <property type="entry name" value="NTP_transf_5"/>
    <property type="match status" value="1"/>
</dbReference>